<name>A0A024G8J9_9STRA</name>
<sequence>MAQLNVTKASGLNSKYPSIADVEPASVLDDVFAALTVNKRCFRLAGNEISVLSSPRAFFESLLENISTAERKISVSSLYIGTGDLERKLVDCLRARLVANPNVKAQIVLDYARAQRNGPADSSVGLLLPLIEEFPRQIELSLYRVPQLEGWKRMLPSPWNEIFGVSHSKVYAVDNKVIISGANLSEEYFSNRQDRYIQINDILEHNLAHFYHNLVDLISTFSLRVMTEPTGQYRLLKQAKQSKDSSFQTRLNDLMKCDQQMESQTDKSVEGTIFDTWAIPTFQFGPLGITSDEEVLFRLLNTLPAETKLDIATGYLNLSPVFEKYLLECKPRLQVITAAPSANGFHRAKRVRATIPTMYSMIEKQFYGKLCGAASDSMKILREYSRPGWTFHGKGMWITPVISGSVKSKCSNSALSVFGSSNFGLRSFGRDMEAQLYVYTKNPVLCSLLEHERTRTIAHTEVVADHIWNRPDRKLNSFFSWKQGKWIRPLVKYIRPYL</sequence>
<proteinExistence type="inferred from homology"/>
<keyword evidence="10" id="KW-0067">ATP-binding</keyword>
<keyword evidence="3 10" id="KW-0444">Lipid biosynthesis</keyword>
<dbReference type="SMART" id="SM00155">
    <property type="entry name" value="PLDc"/>
    <property type="match status" value="1"/>
</dbReference>
<evidence type="ECO:0000256" key="9">
    <source>
        <dbReference type="ARBA" id="ARBA00048586"/>
    </source>
</evidence>
<evidence type="ECO:0000256" key="10">
    <source>
        <dbReference type="RuleBase" id="RU365024"/>
    </source>
</evidence>
<evidence type="ECO:0000313" key="13">
    <source>
        <dbReference type="Proteomes" id="UP000053237"/>
    </source>
</evidence>
<gene>
    <name evidence="12" type="ORF">BN9_037580</name>
</gene>
<keyword evidence="13" id="KW-1185">Reference proteome</keyword>
<dbReference type="AlphaFoldDB" id="A0A024G8J9"/>
<dbReference type="SUPFAM" id="SSF56024">
    <property type="entry name" value="Phospholipase D/nuclease"/>
    <property type="match status" value="1"/>
</dbReference>
<evidence type="ECO:0000256" key="1">
    <source>
        <dbReference type="ARBA" id="ARBA00005042"/>
    </source>
</evidence>
<dbReference type="EC" id="2.7.8.5" evidence="10"/>
<dbReference type="OrthoDB" id="10250191at2759"/>
<keyword evidence="6 10" id="KW-0443">Lipid metabolism</keyword>
<dbReference type="CDD" id="cd09135">
    <property type="entry name" value="PLDc_PGS1_euk_1"/>
    <property type="match status" value="1"/>
</dbReference>
<evidence type="ECO:0000256" key="7">
    <source>
        <dbReference type="ARBA" id="ARBA00023209"/>
    </source>
</evidence>
<comment type="pathway">
    <text evidence="1 10">Phospholipid metabolism; phosphatidylglycerol biosynthesis; phosphatidylglycerol from CDP-diacylglycerol: step 1/2.</text>
</comment>
<keyword evidence="5" id="KW-0677">Repeat</keyword>
<evidence type="ECO:0000256" key="6">
    <source>
        <dbReference type="ARBA" id="ARBA00023098"/>
    </source>
</evidence>
<dbReference type="GO" id="GO:0005739">
    <property type="term" value="C:mitochondrion"/>
    <property type="evidence" value="ECO:0007669"/>
    <property type="project" value="UniProtKB-SubCell"/>
</dbReference>
<evidence type="ECO:0000259" key="11">
    <source>
        <dbReference type="PROSITE" id="PS50035"/>
    </source>
</evidence>
<evidence type="ECO:0000313" key="12">
    <source>
        <dbReference type="EMBL" id="CCI42974.1"/>
    </source>
</evidence>
<dbReference type="CDD" id="cd09137">
    <property type="entry name" value="PLDc_PGS1_euk_2"/>
    <property type="match status" value="1"/>
</dbReference>
<feature type="domain" description="PLD phosphodiesterase" evidence="11">
    <location>
        <begin position="162"/>
        <end position="188"/>
    </location>
</feature>
<dbReference type="PROSITE" id="PS50035">
    <property type="entry name" value="PLD"/>
    <property type="match status" value="1"/>
</dbReference>
<keyword evidence="4 10" id="KW-0808">Transferase</keyword>
<dbReference type="InParanoid" id="A0A024G8J9"/>
<dbReference type="GO" id="GO:0008444">
    <property type="term" value="F:CDP-diacylglycerol-glycerol-3-phosphate 3-phosphatidyltransferase activity"/>
    <property type="evidence" value="ECO:0007669"/>
    <property type="project" value="UniProtKB-EC"/>
</dbReference>
<keyword evidence="8 10" id="KW-1208">Phospholipid metabolism</keyword>
<dbReference type="PIRSF" id="PIRSF000850">
    <property type="entry name" value="Phospholipase_D_PSS"/>
    <property type="match status" value="1"/>
</dbReference>
<dbReference type="Gene3D" id="3.30.870.10">
    <property type="entry name" value="Endonuclease Chain A"/>
    <property type="match status" value="2"/>
</dbReference>
<dbReference type="GO" id="GO:0005524">
    <property type="term" value="F:ATP binding"/>
    <property type="evidence" value="ECO:0007669"/>
    <property type="project" value="UniProtKB-KW"/>
</dbReference>
<protein>
    <recommendedName>
        <fullName evidence="10">CDP-diacylglycerol--glycerol-3-phosphate 3-phosphatidyltransferase</fullName>
        <ecNumber evidence="10">2.7.8.5</ecNumber>
    </recommendedName>
</protein>
<dbReference type="STRING" id="65357.A0A024G8J9"/>
<comment type="function">
    <text evidence="10">Functions in the biosynthesis of the anionic phospholipids phosphatidylglycerol and cardiolipin.</text>
</comment>
<keyword evidence="10" id="KW-0496">Mitochondrion</keyword>
<evidence type="ECO:0000256" key="3">
    <source>
        <dbReference type="ARBA" id="ARBA00022516"/>
    </source>
</evidence>
<dbReference type="UniPathway" id="UPA00084">
    <property type="reaction ID" value="UER00503"/>
</dbReference>
<dbReference type="FunCoup" id="A0A024G8J9">
    <property type="interactions" value="349"/>
</dbReference>
<organism evidence="12 13">
    <name type="scientific">Albugo candida</name>
    <dbReference type="NCBI Taxonomy" id="65357"/>
    <lineage>
        <taxon>Eukaryota</taxon>
        <taxon>Sar</taxon>
        <taxon>Stramenopiles</taxon>
        <taxon>Oomycota</taxon>
        <taxon>Peronosporomycetes</taxon>
        <taxon>Albuginales</taxon>
        <taxon>Albuginaceae</taxon>
        <taxon>Albugo</taxon>
    </lineage>
</organism>
<comment type="similarity">
    <text evidence="2 10">Belongs to the CDP-alcohol phosphatidyltransferase class-II family.</text>
</comment>
<dbReference type="PANTHER" id="PTHR12586">
    <property type="entry name" value="CDP-DIACYLGLYCEROL--SERINE O-PHOSPHATIDYLTRANSFERASE"/>
    <property type="match status" value="1"/>
</dbReference>
<reference evidence="12 13" key="1">
    <citation type="submission" date="2012-05" db="EMBL/GenBank/DDBJ databases">
        <title>Recombination and specialization in a pathogen metapopulation.</title>
        <authorList>
            <person name="Gardiner A."/>
            <person name="Kemen E."/>
            <person name="Schultz-Larsen T."/>
            <person name="MacLean D."/>
            <person name="Van Oosterhout C."/>
            <person name="Jones J.D.G."/>
        </authorList>
    </citation>
    <scope>NUCLEOTIDE SEQUENCE [LARGE SCALE GENOMIC DNA]</scope>
    <source>
        <strain evidence="12 13">Ac Nc2</strain>
    </source>
</reference>
<comment type="subcellular location">
    <subcellularLocation>
        <location evidence="10">Mitochondrion</location>
    </subcellularLocation>
</comment>
<dbReference type="InterPro" id="IPR001736">
    <property type="entry name" value="PLipase_D/transphosphatidylase"/>
</dbReference>
<evidence type="ECO:0000256" key="5">
    <source>
        <dbReference type="ARBA" id="ARBA00022737"/>
    </source>
</evidence>
<comment type="catalytic activity">
    <reaction evidence="9 10">
        <text>a CDP-1,2-diacyl-sn-glycerol + sn-glycerol 3-phosphate = a 1,2-diacyl-sn-glycero-3-phospho-(1'-sn-glycero-3'-phosphate) + CMP + H(+)</text>
        <dbReference type="Rhea" id="RHEA:12593"/>
        <dbReference type="ChEBI" id="CHEBI:15378"/>
        <dbReference type="ChEBI" id="CHEBI:57597"/>
        <dbReference type="ChEBI" id="CHEBI:58332"/>
        <dbReference type="ChEBI" id="CHEBI:60110"/>
        <dbReference type="ChEBI" id="CHEBI:60377"/>
        <dbReference type="EC" id="2.7.8.5"/>
    </reaction>
</comment>
<accession>A0A024G8J9</accession>
<evidence type="ECO:0000256" key="4">
    <source>
        <dbReference type="ARBA" id="ARBA00022679"/>
    </source>
</evidence>
<evidence type="ECO:0000256" key="2">
    <source>
        <dbReference type="ARBA" id="ARBA00010682"/>
    </source>
</evidence>
<dbReference type="InterPro" id="IPR016270">
    <property type="entry name" value="PGS1"/>
</dbReference>
<dbReference type="PANTHER" id="PTHR12586:SF1">
    <property type="entry name" value="CDP-DIACYLGLYCEROL--GLYCEROL-3-PHOSPHATE 3-PHOSPHATIDYLTRANSFERASE, MITOCHONDRIAL"/>
    <property type="match status" value="1"/>
</dbReference>
<comment type="caution">
    <text evidence="12">The sequence shown here is derived from an EMBL/GenBank/DDBJ whole genome shotgun (WGS) entry which is preliminary data.</text>
</comment>
<dbReference type="GO" id="GO:0032049">
    <property type="term" value="P:cardiolipin biosynthetic process"/>
    <property type="evidence" value="ECO:0007669"/>
    <property type="project" value="InterPro"/>
</dbReference>
<dbReference type="Proteomes" id="UP000053237">
    <property type="component" value="Unassembled WGS sequence"/>
</dbReference>
<keyword evidence="10" id="KW-0547">Nucleotide-binding</keyword>
<dbReference type="EMBL" id="CAIX01000042">
    <property type="protein sequence ID" value="CCI42974.1"/>
    <property type="molecule type" value="Genomic_DNA"/>
</dbReference>
<keyword evidence="7 10" id="KW-0594">Phospholipid biosynthesis</keyword>
<evidence type="ECO:0000256" key="8">
    <source>
        <dbReference type="ARBA" id="ARBA00023264"/>
    </source>
</evidence>